<evidence type="ECO:0000259" key="6">
    <source>
        <dbReference type="Pfam" id="PF19236"/>
    </source>
</evidence>
<name>A0A3Q4MBA0_NEOBR</name>
<feature type="disulfide bond" evidence="4">
    <location>
        <begin position="63"/>
        <end position="88"/>
    </location>
</feature>
<keyword evidence="3 4" id="KW-1015">Disulfide bond</keyword>
<dbReference type="OMA" id="TIFQWKD"/>
<dbReference type="PRINTS" id="PR01857">
    <property type="entry name" value="ADAMTSFAMILY"/>
</dbReference>
<evidence type="ECO:0000313" key="8">
    <source>
        <dbReference type="Proteomes" id="UP000261580"/>
    </source>
</evidence>
<keyword evidence="2" id="KW-0964">Secreted</keyword>
<dbReference type="InterPro" id="IPR000884">
    <property type="entry name" value="TSP1_rpt"/>
</dbReference>
<organism evidence="7 8">
    <name type="scientific">Neolamprologus brichardi</name>
    <name type="common">Fairy cichlid</name>
    <name type="synonym">Lamprologus brichardi</name>
    <dbReference type="NCBI Taxonomy" id="32507"/>
    <lineage>
        <taxon>Eukaryota</taxon>
        <taxon>Metazoa</taxon>
        <taxon>Chordata</taxon>
        <taxon>Craniata</taxon>
        <taxon>Vertebrata</taxon>
        <taxon>Euteleostomi</taxon>
        <taxon>Actinopterygii</taxon>
        <taxon>Neopterygii</taxon>
        <taxon>Teleostei</taxon>
        <taxon>Neoteleostei</taxon>
        <taxon>Acanthomorphata</taxon>
        <taxon>Ovalentaria</taxon>
        <taxon>Cichlomorphae</taxon>
        <taxon>Cichliformes</taxon>
        <taxon>Cichlidae</taxon>
        <taxon>African cichlids</taxon>
        <taxon>Pseudocrenilabrinae</taxon>
        <taxon>Lamprologini</taxon>
        <taxon>Neolamprologus</taxon>
    </lineage>
</organism>
<dbReference type="InterPro" id="IPR036383">
    <property type="entry name" value="TSP1_rpt_sf"/>
</dbReference>
<dbReference type="Pfam" id="PF00090">
    <property type="entry name" value="TSP_1"/>
    <property type="match status" value="1"/>
</dbReference>
<dbReference type="GeneTree" id="ENSGT00940000157553"/>
<dbReference type="Gene3D" id="2.20.100.10">
    <property type="entry name" value="Thrombospondin type-1 (TSP1) repeat"/>
    <property type="match status" value="1"/>
</dbReference>
<feature type="chain" id="PRO_5018693436" description="ADAMTS/ADAMTS-like cysteine-rich domain-containing protein" evidence="5">
    <location>
        <begin position="25"/>
        <end position="243"/>
    </location>
</feature>
<sequence>HACCRRANTQVLIRMLFLLSSSLSFPSYSFRQWCRRGQCVKYGENGPRAVHGQWSAWSQWSDCSRTCGGGVMYRERSCTSPSRLNQLCNIRPCPPNAVDFRAQQCAEYNSKPFRGWYYKWKPYTKVDDICKLYCIAEDYDFFFAMSSKVKDGTSCSDHKEDVCIDGVCEAVGCDQVLSSKASLDACGVCKGDNSTCKFFKGQYTLQHRANGKIADGTPLTCLCVPIIHLSSSGLGDGLQLICR</sequence>
<evidence type="ECO:0000256" key="4">
    <source>
        <dbReference type="PIRSR" id="PIRSR613273-3"/>
    </source>
</evidence>
<dbReference type="GO" id="GO:0005576">
    <property type="term" value="C:extracellular region"/>
    <property type="evidence" value="ECO:0007669"/>
    <property type="project" value="UniProtKB-SubCell"/>
</dbReference>
<accession>A0A3Q4MBA0</accession>
<dbReference type="AlphaFoldDB" id="A0A3Q4MBA0"/>
<evidence type="ECO:0000256" key="1">
    <source>
        <dbReference type="ARBA" id="ARBA00004613"/>
    </source>
</evidence>
<evidence type="ECO:0000313" key="7">
    <source>
        <dbReference type="Ensembl" id="ENSNBRP00000006099.1"/>
    </source>
</evidence>
<dbReference type="GO" id="GO:0004222">
    <property type="term" value="F:metalloendopeptidase activity"/>
    <property type="evidence" value="ECO:0007669"/>
    <property type="project" value="TreeGrafter"/>
</dbReference>
<keyword evidence="8" id="KW-1185">Reference proteome</keyword>
<keyword evidence="5" id="KW-0732">Signal</keyword>
<dbReference type="SMART" id="SM00209">
    <property type="entry name" value="TSP1"/>
    <property type="match status" value="1"/>
</dbReference>
<feature type="disulfide bond" evidence="4">
    <location>
        <begin position="67"/>
        <end position="93"/>
    </location>
</feature>
<protein>
    <recommendedName>
        <fullName evidence="6">ADAMTS/ADAMTS-like cysteine-rich domain-containing protein</fullName>
    </recommendedName>
</protein>
<dbReference type="GO" id="GO:0006508">
    <property type="term" value="P:proteolysis"/>
    <property type="evidence" value="ECO:0007669"/>
    <property type="project" value="TreeGrafter"/>
</dbReference>
<dbReference type="PROSITE" id="PS50092">
    <property type="entry name" value="TSP1"/>
    <property type="match status" value="1"/>
</dbReference>
<dbReference type="Proteomes" id="UP000261580">
    <property type="component" value="Unassembled WGS sequence"/>
</dbReference>
<evidence type="ECO:0000256" key="5">
    <source>
        <dbReference type="SAM" id="SignalP"/>
    </source>
</evidence>
<comment type="subcellular location">
    <subcellularLocation>
        <location evidence="1">Secreted</location>
    </subcellularLocation>
</comment>
<feature type="domain" description="ADAMTS/ADAMTS-like cysteine-rich" evidence="6">
    <location>
        <begin position="98"/>
        <end position="196"/>
    </location>
</feature>
<dbReference type="GO" id="GO:0031012">
    <property type="term" value="C:extracellular matrix"/>
    <property type="evidence" value="ECO:0007669"/>
    <property type="project" value="TreeGrafter"/>
</dbReference>
<evidence type="ECO:0000256" key="3">
    <source>
        <dbReference type="ARBA" id="ARBA00023157"/>
    </source>
</evidence>
<dbReference type="Gene3D" id="2.60.120.830">
    <property type="match status" value="1"/>
</dbReference>
<reference evidence="7" key="2">
    <citation type="submission" date="2025-09" db="UniProtKB">
        <authorList>
            <consortium name="Ensembl"/>
        </authorList>
    </citation>
    <scope>IDENTIFICATION</scope>
</reference>
<feature type="signal peptide" evidence="5">
    <location>
        <begin position="1"/>
        <end position="24"/>
    </location>
</feature>
<dbReference type="SUPFAM" id="SSF82895">
    <property type="entry name" value="TSP-1 type 1 repeat"/>
    <property type="match status" value="1"/>
</dbReference>
<dbReference type="PANTHER" id="PTHR13723:SF167">
    <property type="entry name" value="A DISINTEGRIN AND METALLOPROTEINASE WITH THROMBOSPONDIN MOTIFS 18"/>
    <property type="match status" value="1"/>
</dbReference>
<reference evidence="7" key="1">
    <citation type="submission" date="2025-08" db="UniProtKB">
        <authorList>
            <consortium name="Ensembl"/>
        </authorList>
    </citation>
    <scope>IDENTIFICATION</scope>
</reference>
<dbReference type="Ensembl" id="ENSNBRT00000006286.1">
    <property type="protein sequence ID" value="ENSNBRP00000006099.1"/>
    <property type="gene ID" value="ENSNBRG00000004797.1"/>
</dbReference>
<dbReference type="InterPro" id="IPR045371">
    <property type="entry name" value="ADAMTS_CR_3"/>
</dbReference>
<dbReference type="InterPro" id="IPR050439">
    <property type="entry name" value="ADAMTS_ADAMTS-like"/>
</dbReference>
<dbReference type="InterPro" id="IPR013273">
    <property type="entry name" value="ADAMTS/ADAMTS-like"/>
</dbReference>
<dbReference type="Pfam" id="PF19236">
    <property type="entry name" value="ADAMTS_CR_3"/>
    <property type="match status" value="1"/>
</dbReference>
<dbReference type="Bgee" id="ENSNBRG00000004797">
    <property type="expression patterns" value="Expressed in camera-type eye and 1 other cell type or tissue"/>
</dbReference>
<dbReference type="PANTHER" id="PTHR13723">
    <property type="entry name" value="ADAMTS A DISINTEGRIN AND METALLOPROTEASE WITH THROMBOSPONDIN MOTIFS PROTEASE"/>
    <property type="match status" value="1"/>
</dbReference>
<dbReference type="STRING" id="32507.ENSNBRP00000006099"/>
<dbReference type="GO" id="GO:0030198">
    <property type="term" value="P:extracellular matrix organization"/>
    <property type="evidence" value="ECO:0007669"/>
    <property type="project" value="InterPro"/>
</dbReference>
<evidence type="ECO:0000256" key="2">
    <source>
        <dbReference type="ARBA" id="ARBA00022525"/>
    </source>
</evidence>
<proteinExistence type="predicted"/>